<accession>A0A0F9KKC6</accession>
<dbReference type="SUPFAM" id="SSF55608">
    <property type="entry name" value="Homing endonucleases"/>
    <property type="match status" value="1"/>
</dbReference>
<protein>
    <recommendedName>
        <fullName evidence="2">Homing endonuclease LAGLIDADG domain-containing protein</fullName>
    </recommendedName>
</protein>
<organism evidence="1">
    <name type="scientific">marine sediment metagenome</name>
    <dbReference type="NCBI Taxonomy" id="412755"/>
    <lineage>
        <taxon>unclassified sequences</taxon>
        <taxon>metagenomes</taxon>
        <taxon>ecological metagenomes</taxon>
    </lineage>
</organism>
<dbReference type="InterPro" id="IPR027434">
    <property type="entry name" value="Homing_endonucl"/>
</dbReference>
<dbReference type="EMBL" id="LAZR01014831">
    <property type="protein sequence ID" value="KKM15745.1"/>
    <property type="molecule type" value="Genomic_DNA"/>
</dbReference>
<evidence type="ECO:0008006" key="2">
    <source>
        <dbReference type="Google" id="ProtNLM"/>
    </source>
</evidence>
<reference evidence="1" key="1">
    <citation type="journal article" date="2015" name="Nature">
        <title>Complex archaea that bridge the gap between prokaryotes and eukaryotes.</title>
        <authorList>
            <person name="Spang A."/>
            <person name="Saw J.H."/>
            <person name="Jorgensen S.L."/>
            <person name="Zaremba-Niedzwiedzka K."/>
            <person name="Martijn J."/>
            <person name="Lind A.E."/>
            <person name="van Eijk R."/>
            <person name="Schleper C."/>
            <person name="Guy L."/>
            <person name="Ettema T.J."/>
        </authorList>
    </citation>
    <scope>NUCLEOTIDE SEQUENCE</scope>
</reference>
<sequence length="157" mass="18665">MKPSIEYFAGLFDGEGCICIARAKQGWKNSRSKSPAYELKVFIRMSDVRPIQIFKERFDGNISFQEYKPVNHRPTHCFYCSHTKAERVVKELLPYLIVKKEQAEVALEFQQYMRDSNCKKVGFARKPVPKYILEKRHQYYLTLKNLKRKVYPRLVIH</sequence>
<name>A0A0F9KKC6_9ZZZZ</name>
<evidence type="ECO:0000313" key="1">
    <source>
        <dbReference type="EMBL" id="KKM15745.1"/>
    </source>
</evidence>
<dbReference type="Gene3D" id="3.10.28.10">
    <property type="entry name" value="Homing endonucleases"/>
    <property type="match status" value="1"/>
</dbReference>
<comment type="caution">
    <text evidence="1">The sequence shown here is derived from an EMBL/GenBank/DDBJ whole genome shotgun (WGS) entry which is preliminary data.</text>
</comment>
<proteinExistence type="predicted"/>
<gene>
    <name evidence="1" type="ORF">LCGC14_1692950</name>
</gene>
<dbReference type="AlphaFoldDB" id="A0A0F9KKC6"/>